<dbReference type="OrthoDB" id="9769061at2"/>
<evidence type="ECO:0000259" key="2">
    <source>
        <dbReference type="Pfam" id="PF11984"/>
    </source>
</evidence>
<feature type="transmembrane region" description="Helical" evidence="1">
    <location>
        <begin position="9"/>
        <end position="27"/>
    </location>
</feature>
<name>A0A0G3ELR2_9BACT</name>
<dbReference type="Proteomes" id="UP000035268">
    <property type="component" value="Chromosome"/>
</dbReference>
<dbReference type="KEGG" id="vbl:L21SP4_01868"/>
<accession>A0A0G3ELR2</accession>
<keyword evidence="1" id="KW-0812">Transmembrane</keyword>
<dbReference type="InterPro" id="IPR014263">
    <property type="entry name" value="Methanolan_biosynth_EpsI"/>
</dbReference>
<protein>
    <submittedName>
        <fullName evidence="3">EpsI family protein</fullName>
    </submittedName>
</protein>
<dbReference type="Pfam" id="PF11984">
    <property type="entry name" value="DUF3485"/>
    <property type="match status" value="1"/>
</dbReference>
<reference evidence="4" key="1">
    <citation type="submission" date="2015-02" db="EMBL/GenBank/DDBJ databases">
        <title>Description and complete genome sequence of the first cultured representative of the subdivision 5 of the Verrucomicrobia phylum.</title>
        <authorList>
            <person name="Spring S."/>
            <person name="Bunk B."/>
            <person name="Sproer C."/>
            <person name="Klenk H.-P."/>
        </authorList>
    </citation>
    <scope>NUCLEOTIDE SEQUENCE [LARGE SCALE GENOMIC DNA]</scope>
    <source>
        <strain evidence="4">L21-Fru-AB</strain>
    </source>
</reference>
<proteinExistence type="predicted"/>
<sequence length="256" mass="29449">MEKFSFRPYLIIIGLMIVTSFLLAFTVDVELIDQPGVRTDLPREIAGYTGSQRLFCHNKDCEWSGTMDQLDVPDICPDCGEPLYAMSWPEKEQLPDDTEFVKYEYTNDTDRTVYVSIVLSGRERSSIHRPQRCLPGQGHKALEEHDISVPVEDRRKPLNVRVIESVVPVPGETAAATPHYYAYWFAGRGRETASHYARMFWLAWDRVVHGVAHKWAYISVAGVREEDSRDYEEQLKPVIAELYPALTLTDKELERH</sequence>
<keyword evidence="1" id="KW-0472">Membrane</keyword>
<evidence type="ECO:0000313" key="3">
    <source>
        <dbReference type="EMBL" id="AKJ65104.1"/>
    </source>
</evidence>
<feature type="domain" description="Methanolan biosynthesis EpsI" evidence="2">
    <location>
        <begin position="11"/>
        <end position="247"/>
    </location>
</feature>
<dbReference type="EMBL" id="CP010904">
    <property type="protein sequence ID" value="AKJ65104.1"/>
    <property type="molecule type" value="Genomic_DNA"/>
</dbReference>
<keyword evidence="1" id="KW-1133">Transmembrane helix</keyword>
<evidence type="ECO:0000313" key="4">
    <source>
        <dbReference type="Proteomes" id="UP000035268"/>
    </source>
</evidence>
<dbReference type="AlphaFoldDB" id="A0A0G3ELR2"/>
<dbReference type="STRING" id="1307763.L21SP4_01868"/>
<reference evidence="3 4" key="2">
    <citation type="journal article" date="2016" name="ISME J.">
        <title>Characterization of the first cultured representative of Verrucomicrobia subdivision 5 indicates the proposal of a novel phylum.</title>
        <authorList>
            <person name="Spring S."/>
            <person name="Bunk B."/>
            <person name="Sproer C."/>
            <person name="Schumann P."/>
            <person name="Rohde M."/>
            <person name="Tindall B.J."/>
            <person name="Klenk H.P."/>
        </authorList>
    </citation>
    <scope>NUCLEOTIDE SEQUENCE [LARGE SCALE GENOMIC DNA]</scope>
    <source>
        <strain evidence="3 4">L21-Fru-AB</strain>
    </source>
</reference>
<organism evidence="3 4">
    <name type="scientific">Kiritimatiella glycovorans</name>
    <dbReference type="NCBI Taxonomy" id="1307763"/>
    <lineage>
        <taxon>Bacteria</taxon>
        <taxon>Pseudomonadati</taxon>
        <taxon>Kiritimatiellota</taxon>
        <taxon>Kiritimatiellia</taxon>
        <taxon>Kiritimatiellales</taxon>
        <taxon>Kiritimatiellaceae</taxon>
        <taxon>Kiritimatiella</taxon>
    </lineage>
</organism>
<dbReference type="RefSeq" id="WP_052882370.1">
    <property type="nucleotide sequence ID" value="NZ_CP010904.1"/>
</dbReference>
<evidence type="ECO:0000256" key="1">
    <source>
        <dbReference type="SAM" id="Phobius"/>
    </source>
</evidence>
<keyword evidence="4" id="KW-1185">Reference proteome</keyword>
<gene>
    <name evidence="3" type="ORF">L21SP4_01868</name>
</gene>